<protein>
    <submittedName>
        <fullName evidence="1">Type II and III secretion system protein</fullName>
    </submittedName>
</protein>
<reference evidence="1" key="2">
    <citation type="journal article" date="2014" name="ISME J.">
        <title>Microbial stratification in low pH oxic and suboxic macroscopic growths along an acid mine drainage.</title>
        <authorList>
            <person name="Mendez-Garcia C."/>
            <person name="Mesa V."/>
            <person name="Sprenger R.R."/>
            <person name="Richter M."/>
            <person name="Diez M.S."/>
            <person name="Solano J."/>
            <person name="Bargiela R."/>
            <person name="Golyshina O.V."/>
            <person name="Manteca A."/>
            <person name="Ramos J.L."/>
            <person name="Gallego J.R."/>
            <person name="Llorente I."/>
            <person name="Martins Dos Santos V.A."/>
            <person name="Jensen O.N."/>
            <person name="Pelaez A.I."/>
            <person name="Sanchez J."/>
            <person name="Ferrer M."/>
        </authorList>
    </citation>
    <scope>NUCLEOTIDE SEQUENCE</scope>
</reference>
<reference evidence="1" key="1">
    <citation type="submission" date="2013-08" db="EMBL/GenBank/DDBJ databases">
        <authorList>
            <person name="Mendez C."/>
            <person name="Richter M."/>
            <person name="Ferrer M."/>
            <person name="Sanchez J."/>
        </authorList>
    </citation>
    <scope>NUCLEOTIDE SEQUENCE</scope>
</reference>
<dbReference type="AlphaFoldDB" id="T1C6D7"/>
<accession>T1C6D7</accession>
<organism evidence="1">
    <name type="scientific">mine drainage metagenome</name>
    <dbReference type="NCBI Taxonomy" id="410659"/>
    <lineage>
        <taxon>unclassified sequences</taxon>
        <taxon>metagenomes</taxon>
        <taxon>ecological metagenomes</taxon>
    </lineage>
</organism>
<dbReference type="EMBL" id="AUZX01000214">
    <property type="protein sequence ID" value="EQD81011.1"/>
    <property type="molecule type" value="Genomic_DNA"/>
</dbReference>
<comment type="caution">
    <text evidence="1">The sequence shown here is derived from an EMBL/GenBank/DDBJ whole genome shotgun (WGS) entry which is preliminary data.</text>
</comment>
<name>T1C6D7_9ZZZZ</name>
<proteinExistence type="predicted"/>
<evidence type="ECO:0000313" key="1">
    <source>
        <dbReference type="EMBL" id="EQD81011.1"/>
    </source>
</evidence>
<gene>
    <name evidence="1" type="ORF">B1A_00281</name>
</gene>
<sequence>MLSIVFRYIGTPTFKTITSGTESIQIPQDPETAFNQTLDMRSGATVMLLGFKNQQDSKTLEGTGSPKFWLFGGGRMHERQRSITVVTVTATAS</sequence>